<comment type="caution">
    <text evidence="1">The sequence shown here is derived from an EMBL/GenBank/DDBJ whole genome shotgun (WGS) entry which is preliminary data.</text>
</comment>
<dbReference type="RefSeq" id="WP_161980346.1">
    <property type="nucleotide sequence ID" value="NZ_JBHSOJ010000015.1"/>
</dbReference>
<name>A0ABW0UD34_9STRE</name>
<organism evidence="1 2">
    <name type="scientific">Streptococcus caledonicus</name>
    <dbReference type="NCBI Taxonomy" id="2614158"/>
    <lineage>
        <taxon>Bacteria</taxon>
        <taxon>Bacillati</taxon>
        <taxon>Bacillota</taxon>
        <taxon>Bacilli</taxon>
        <taxon>Lactobacillales</taxon>
        <taxon>Streptococcaceae</taxon>
        <taxon>Streptococcus</taxon>
    </lineage>
</organism>
<reference evidence="2" key="1">
    <citation type="journal article" date="2019" name="Int. J. Syst. Evol. Microbiol.">
        <title>The Global Catalogue of Microorganisms (GCM) 10K type strain sequencing project: providing services to taxonomists for standard genome sequencing and annotation.</title>
        <authorList>
            <consortium name="The Broad Institute Genomics Platform"/>
            <consortium name="The Broad Institute Genome Sequencing Center for Infectious Disease"/>
            <person name="Wu L."/>
            <person name="Ma J."/>
        </authorList>
    </citation>
    <scope>NUCLEOTIDE SEQUENCE [LARGE SCALE GENOMIC DNA]</scope>
    <source>
        <strain evidence="2">DT43</strain>
    </source>
</reference>
<evidence type="ECO:0000313" key="2">
    <source>
        <dbReference type="Proteomes" id="UP001596110"/>
    </source>
</evidence>
<dbReference type="InterPro" id="IPR025384">
    <property type="entry name" value="DUF4298"/>
</dbReference>
<proteinExistence type="predicted"/>
<protein>
    <submittedName>
        <fullName evidence="1">DUF4298 domain-containing protein</fullName>
    </submittedName>
</protein>
<gene>
    <name evidence="1" type="ORF">ACFPQ3_03095</name>
</gene>
<evidence type="ECO:0000313" key="1">
    <source>
        <dbReference type="EMBL" id="MFC5630596.1"/>
    </source>
</evidence>
<accession>A0ABW0UD34</accession>
<keyword evidence="2" id="KW-1185">Reference proteome</keyword>
<sequence>MKEIKKIEMMEQILNQSLEQANRLGQALETTQNHISQLETLFAYYGSSGWRKHIELDEKGKIPYNIPRGVLSEDGIYNAILDYRELAQTMRILADRIDHAILPEE</sequence>
<dbReference type="EMBL" id="JBHSOJ010000015">
    <property type="protein sequence ID" value="MFC5630596.1"/>
    <property type="molecule type" value="Genomic_DNA"/>
</dbReference>
<dbReference type="Proteomes" id="UP001596110">
    <property type="component" value="Unassembled WGS sequence"/>
</dbReference>
<dbReference type="Pfam" id="PF14131">
    <property type="entry name" value="DUF4298"/>
    <property type="match status" value="1"/>
</dbReference>